<dbReference type="InterPro" id="IPR003169">
    <property type="entry name" value="GYF"/>
</dbReference>
<feature type="compositionally biased region" description="Basic and acidic residues" evidence="1">
    <location>
        <begin position="83"/>
        <end position="119"/>
    </location>
</feature>
<gene>
    <name evidence="3" type="ORF">CQW23_26109</name>
</gene>
<accession>A0A2G2VMX8</accession>
<dbReference type="InterPro" id="IPR035445">
    <property type="entry name" value="GYF-like_dom_sf"/>
</dbReference>
<feature type="region of interest" description="Disordered" evidence="1">
    <location>
        <begin position="1"/>
        <end position="31"/>
    </location>
</feature>
<dbReference type="EMBL" id="MLFT02000011">
    <property type="protein sequence ID" value="PHT34309.1"/>
    <property type="molecule type" value="Genomic_DNA"/>
</dbReference>
<dbReference type="STRING" id="33114.A0A2G2VMX8"/>
<feature type="compositionally biased region" description="Basic and acidic residues" evidence="1">
    <location>
        <begin position="128"/>
        <end position="139"/>
    </location>
</feature>
<comment type="caution">
    <text evidence="3">The sequence shown here is derived from an EMBL/GenBank/DDBJ whole genome shotgun (WGS) entry which is preliminary data.</text>
</comment>
<feature type="region of interest" description="Disordered" evidence="1">
    <location>
        <begin position="665"/>
        <end position="685"/>
    </location>
</feature>
<feature type="compositionally biased region" description="Basic and acidic residues" evidence="1">
    <location>
        <begin position="192"/>
        <end position="202"/>
    </location>
</feature>
<reference evidence="4" key="2">
    <citation type="journal article" date="2017" name="J. Anim. Genet.">
        <title>Multiple reference genome sequences of hot pepper reveal the massive evolution of plant disease resistance genes by retroduplication.</title>
        <authorList>
            <person name="Kim S."/>
            <person name="Park J."/>
            <person name="Yeom S.-I."/>
            <person name="Kim Y.-M."/>
            <person name="Seo E."/>
            <person name="Kim K.-T."/>
            <person name="Kim M.-S."/>
            <person name="Lee J.M."/>
            <person name="Cheong K."/>
            <person name="Shin H.-S."/>
            <person name="Kim S.-B."/>
            <person name="Han K."/>
            <person name="Lee J."/>
            <person name="Park M."/>
            <person name="Lee H.-A."/>
            <person name="Lee H.-Y."/>
            <person name="Lee Y."/>
            <person name="Oh S."/>
            <person name="Lee J.H."/>
            <person name="Choi E."/>
            <person name="Choi E."/>
            <person name="Lee S.E."/>
            <person name="Jeon J."/>
            <person name="Kim H."/>
            <person name="Choi G."/>
            <person name="Song H."/>
            <person name="Lee J."/>
            <person name="Lee S.-C."/>
            <person name="Kwon J.-K."/>
            <person name="Lee H.-Y."/>
            <person name="Koo N."/>
            <person name="Hong Y."/>
            <person name="Kim R.W."/>
            <person name="Kang W.-H."/>
            <person name="Huh J.H."/>
            <person name="Kang B.-C."/>
            <person name="Yang T.-J."/>
            <person name="Lee Y.-H."/>
            <person name="Bennetzen J.L."/>
            <person name="Choi D."/>
        </authorList>
    </citation>
    <scope>NUCLEOTIDE SEQUENCE [LARGE SCALE GENOMIC DNA]</scope>
    <source>
        <strain evidence="4">cv. PBC81</strain>
    </source>
</reference>
<evidence type="ECO:0000256" key="1">
    <source>
        <dbReference type="SAM" id="MobiDB-lite"/>
    </source>
</evidence>
<feature type="compositionally biased region" description="Basic and acidic residues" evidence="1">
    <location>
        <begin position="146"/>
        <end position="181"/>
    </location>
</feature>
<feature type="region of interest" description="Disordered" evidence="1">
    <location>
        <begin position="1419"/>
        <end position="1527"/>
    </location>
</feature>
<organism evidence="3 4">
    <name type="scientific">Capsicum baccatum</name>
    <name type="common">Peruvian pepper</name>
    <dbReference type="NCBI Taxonomy" id="33114"/>
    <lineage>
        <taxon>Eukaryota</taxon>
        <taxon>Viridiplantae</taxon>
        <taxon>Streptophyta</taxon>
        <taxon>Embryophyta</taxon>
        <taxon>Tracheophyta</taxon>
        <taxon>Spermatophyta</taxon>
        <taxon>Magnoliopsida</taxon>
        <taxon>eudicotyledons</taxon>
        <taxon>Gunneridae</taxon>
        <taxon>Pentapetalae</taxon>
        <taxon>asterids</taxon>
        <taxon>lamiids</taxon>
        <taxon>Solanales</taxon>
        <taxon>Solanaceae</taxon>
        <taxon>Solanoideae</taxon>
        <taxon>Capsiceae</taxon>
        <taxon>Capsicum</taxon>
    </lineage>
</organism>
<protein>
    <recommendedName>
        <fullName evidence="2">GYF domain-containing protein</fullName>
    </recommendedName>
</protein>
<dbReference type="PANTHER" id="PTHR46992:SF1">
    <property type="entry name" value="GYF DOMAIN-CONTAINING PROTEIN"/>
    <property type="match status" value="1"/>
</dbReference>
<name>A0A2G2VMX8_CAPBA</name>
<feature type="compositionally biased region" description="Low complexity" evidence="1">
    <location>
        <begin position="72"/>
        <end position="82"/>
    </location>
</feature>
<proteinExistence type="predicted"/>
<feature type="compositionally biased region" description="Polar residues" evidence="1">
    <location>
        <begin position="1473"/>
        <end position="1484"/>
    </location>
</feature>
<feature type="region of interest" description="Disordered" evidence="1">
    <location>
        <begin position="63"/>
        <end position="221"/>
    </location>
</feature>
<keyword evidence="4" id="KW-1185">Reference proteome</keyword>
<dbReference type="SUPFAM" id="SSF55277">
    <property type="entry name" value="GYF domain"/>
    <property type="match status" value="1"/>
</dbReference>
<dbReference type="Proteomes" id="UP000224567">
    <property type="component" value="Unassembled WGS sequence"/>
</dbReference>
<feature type="compositionally biased region" description="Polar residues" evidence="1">
    <location>
        <begin position="1419"/>
        <end position="1430"/>
    </location>
</feature>
<dbReference type="CDD" id="cd00072">
    <property type="entry name" value="GYF"/>
    <property type="match status" value="1"/>
</dbReference>
<feature type="compositionally biased region" description="Polar residues" evidence="1">
    <location>
        <begin position="676"/>
        <end position="685"/>
    </location>
</feature>
<dbReference type="Gene3D" id="3.30.1490.40">
    <property type="match status" value="1"/>
</dbReference>
<dbReference type="OrthoDB" id="6415790at2759"/>
<evidence type="ECO:0000259" key="2">
    <source>
        <dbReference type="PROSITE" id="PS50829"/>
    </source>
</evidence>
<evidence type="ECO:0000313" key="4">
    <source>
        <dbReference type="Proteomes" id="UP000224567"/>
    </source>
</evidence>
<reference evidence="3 4" key="1">
    <citation type="journal article" date="2017" name="Genome Biol.">
        <title>New reference genome sequences of hot pepper reveal the massive evolution of plant disease-resistance genes by retroduplication.</title>
        <authorList>
            <person name="Kim S."/>
            <person name="Park J."/>
            <person name="Yeom S.I."/>
            <person name="Kim Y.M."/>
            <person name="Seo E."/>
            <person name="Kim K.T."/>
            <person name="Kim M.S."/>
            <person name="Lee J.M."/>
            <person name="Cheong K."/>
            <person name="Shin H.S."/>
            <person name="Kim S.B."/>
            <person name="Han K."/>
            <person name="Lee J."/>
            <person name="Park M."/>
            <person name="Lee H.A."/>
            <person name="Lee H.Y."/>
            <person name="Lee Y."/>
            <person name="Oh S."/>
            <person name="Lee J.H."/>
            <person name="Choi E."/>
            <person name="Choi E."/>
            <person name="Lee S.E."/>
            <person name="Jeon J."/>
            <person name="Kim H."/>
            <person name="Choi G."/>
            <person name="Song H."/>
            <person name="Lee J."/>
            <person name="Lee S.C."/>
            <person name="Kwon J.K."/>
            <person name="Lee H.Y."/>
            <person name="Koo N."/>
            <person name="Hong Y."/>
            <person name="Kim R.W."/>
            <person name="Kang W.H."/>
            <person name="Huh J.H."/>
            <person name="Kang B.C."/>
            <person name="Yang T.J."/>
            <person name="Lee Y.H."/>
            <person name="Bennetzen J.L."/>
            <person name="Choi D."/>
        </authorList>
    </citation>
    <scope>NUCLEOTIDE SEQUENCE [LARGE SCALE GENOMIC DNA]</scope>
    <source>
        <strain evidence="4">cv. PBC81</strain>
    </source>
</reference>
<sequence length="1550" mass="171941">MAEGNLDLPDDLLSSKTSDHSLTPKGYDDNKTFMGQLDISKDQAMVDTSIPLSPQWLYAKPSDIKMETRPPSSLSLGSSVDSSQKEAWRADVPEEKKDWRRTTLETESGRRWREEERETGLLGRRERRKTDRRAEHDVNNRNSGLDTRRDNKWSSRWGPDDKEKENHSEKRIDVDKDDAHNDGQTFVANRTVSERESDSRDKWRPRHRMEGNSAPPSSYRVAPGFGQERGKVEGSNVGFNLGRGRSTGTIVRPSSGGAIGASPFENSVAGNSSVLTGIFCYPRGKTLDVYRRQKHGSSLCGMPENMEEAPPVTQLIAIEPLAFVVPDAAEEAVLSDIWKGKIIGGGVSYNCLWKGQSMDNVTEIVDTEPKIPSADVTEETVNRLLKTSIVVEEANTYSFAYENGVKVRLDGGDNHERQIDKFSEAIAVDGSLLTRKRSDNRDCFKDISRSQSDIFAHSFPDSGVTWTSIFENNQHVAFDGSSKVSDDSSSVFVKSSSEIYWTNLLGRGIPPEELSLYYRDPQGEIQGPFLGADIISWFDQGFFGLDLPVRLEDAPEDSSFYKLGDVLPHLKFEHEYVGNTNLSQAEPSVVLGGKLDSGLCSSSSVSEMVGSASLDGLSWPPSDFDELGGYRIHSIPDHSARQYKPPYSQTEDFNDFVAQGEEIVFPGRPGNGGNSIGKTSTGLTDPSTIYRATPSAMPEAGVPNNEETMHPLGLLWSELEGTTGRSGSVSDVLLRGSGQDQVLNPGAARFGPFGAKIDSTSVVETWTDAYRRNAVSEPNIYENAMDASHLFHQDHEVNRFELADKPFSQQLQEQHPHNLMSSHNSHLNEAKMERAANHNSVHQPQLASQTGQDLEHFMAFQLQQQRQLQLQQLQQQQQFRQQQMLMKEQQSQARQLVLEQLLQSQVRDPSYTQSHLDAIRHSSALEQVLIKQQILSELQQRPHLPPRHAEPSIEHLIQAKFGQIPHQGPQNDLIELLSGAKHAQLHPLEHQVLQQEHAHERLRQHLGMEEDRQIGAVWPVDEAGQYLRNPGVTRRANSGFGPLDIYQQQQIPPPEEHVSHLERNLSMQDRLQWGLYDSGFLALERKMSIPGGGGVNLDAVNPLVRAQGLEMQDPNSRIHSAGHMPGFSTGIHLQSPHRPLFSNQFHAPNADIIDNHWSERNGQLSAEWMETRMQQLHFNGERQRRDFDVKRASEDQSMWMSTGANDDSPKRLLMELLQQKSGQQSIEQAEMTRGILFERGFHSDHFSATNALNRSFNPLLDQDMSLNQAFTVGSYGSSSGFPPQRDHVDEIAGGLDVGERLPFNLHCGALVEAEPVFSSINDASQLHLEACGSTARQAGVTDVEGGMPVNLLSRHTSLGTGDCNVIKSSSGGSLDFYNDKSDRGDSAAEEIPKDRMAVTSKRPDNILLKRPTVLRISSTQEGLSELTSDTLVRGKNPSDATSEGGKREAGGNAANQVPDAVTSGKKDGGFRRTASSSDADVSETSFRDMLKSNAKPTAQEAHASEALDATQYARSSKKKGKKGRQIDPSLLGFKVTSNRIMMGEIQRIED</sequence>
<dbReference type="SMART" id="SM00444">
    <property type="entry name" value="GYF"/>
    <property type="match status" value="1"/>
</dbReference>
<dbReference type="PROSITE" id="PS50829">
    <property type="entry name" value="GYF"/>
    <property type="match status" value="1"/>
</dbReference>
<dbReference type="PANTHER" id="PTHR46992">
    <property type="entry name" value="GYF DOMAIN-CONTAINING PROTEIN"/>
    <property type="match status" value="1"/>
</dbReference>
<dbReference type="Pfam" id="PF02213">
    <property type="entry name" value="GYF"/>
    <property type="match status" value="1"/>
</dbReference>
<evidence type="ECO:0000313" key="3">
    <source>
        <dbReference type="EMBL" id="PHT34309.1"/>
    </source>
</evidence>
<feature type="compositionally biased region" description="Polar residues" evidence="1">
    <location>
        <begin position="182"/>
        <end position="191"/>
    </location>
</feature>
<feature type="domain" description="GYF" evidence="2">
    <location>
        <begin position="513"/>
        <end position="564"/>
    </location>
</feature>
<feature type="region of interest" description="Disordered" evidence="1">
    <location>
        <begin position="1377"/>
        <end position="1398"/>
    </location>
</feature>